<dbReference type="EMBL" id="VUJU01004059">
    <property type="protein sequence ID" value="KAF0755667.1"/>
    <property type="molecule type" value="Genomic_DNA"/>
</dbReference>
<feature type="compositionally biased region" description="Basic residues" evidence="1">
    <location>
        <begin position="161"/>
        <end position="173"/>
    </location>
</feature>
<evidence type="ECO:0000313" key="3">
    <source>
        <dbReference type="Proteomes" id="UP000478052"/>
    </source>
</evidence>
<feature type="compositionally biased region" description="Basic and acidic residues" evidence="1">
    <location>
        <begin position="1"/>
        <end position="10"/>
    </location>
</feature>
<evidence type="ECO:0000313" key="2">
    <source>
        <dbReference type="EMBL" id="KAF0755667.1"/>
    </source>
</evidence>
<dbReference type="Proteomes" id="UP000478052">
    <property type="component" value="Unassembled WGS sequence"/>
</dbReference>
<dbReference type="OrthoDB" id="6610829at2759"/>
<feature type="compositionally biased region" description="Basic residues" evidence="1">
    <location>
        <begin position="190"/>
        <end position="200"/>
    </location>
</feature>
<comment type="caution">
    <text evidence="2">The sequence shown here is derived from an EMBL/GenBank/DDBJ whole genome shotgun (WGS) entry which is preliminary data.</text>
</comment>
<sequence>MRRTAKDTSMIRKKKSDRLSNLSIGDAENFEPPQQSSTPSKHYKTNSKRILKDNNSLNISVINKENKNKKINTEFDCQHFKSILPVIEENVNYGRLPELFHSDPEDEPTVTENLTVTTTTINDSDDKWTTFSDVSEDRSCNNVTDLLAEIEADIDVRFKKPPRRSYPGKKRNNKSLYEDKEEEEEEDKKITKKYRKHKQKKKDDPLEEAFVQSMNEHFTDIESFSLAVE</sequence>
<feature type="region of interest" description="Disordered" evidence="1">
    <location>
        <begin position="1"/>
        <end position="49"/>
    </location>
</feature>
<keyword evidence="3" id="KW-1185">Reference proteome</keyword>
<dbReference type="AlphaFoldDB" id="A0A6G0YH76"/>
<name>A0A6G0YH76_APHCR</name>
<accession>A0A6G0YH76</accession>
<organism evidence="2 3">
    <name type="scientific">Aphis craccivora</name>
    <name type="common">Cowpea aphid</name>
    <dbReference type="NCBI Taxonomy" id="307492"/>
    <lineage>
        <taxon>Eukaryota</taxon>
        <taxon>Metazoa</taxon>
        <taxon>Ecdysozoa</taxon>
        <taxon>Arthropoda</taxon>
        <taxon>Hexapoda</taxon>
        <taxon>Insecta</taxon>
        <taxon>Pterygota</taxon>
        <taxon>Neoptera</taxon>
        <taxon>Paraneoptera</taxon>
        <taxon>Hemiptera</taxon>
        <taxon>Sternorrhyncha</taxon>
        <taxon>Aphidomorpha</taxon>
        <taxon>Aphidoidea</taxon>
        <taxon>Aphididae</taxon>
        <taxon>Aphidini</taxon>
        <taxon>Aphis</taxon>
        <taxon>Aphis</taxon>
    </lineage>
</organism>
<reference evidence="2 3" key="1">
    <citation type="submission" date="2019-08" db="EMBL/GenBank/DDBJ databases">
        <title>Whole genome of Aphis craccivora.</title>
        <authorList>
            <person name="Voronova N.V."/>
            <person name="Shulinski R.S."/>
            <person name="Bandarenka Y.V."/>
            <person name="Zhorov D.G."/>
            <person name="Warner D."/>
        </authorList>
    </citation>
    <scope>NUCLEOTIDE SEQUENCE [LARGE SCALE GENOMIC DNA]</scope>
    <source>
        <strain evidence="2">180601</strain>
        <tissue evidence="2">Whole Body</tissue>
    </source>
</reference>
<proteinExistence type="predicted"/>
<evidence type="ECO:0000256" key="1">
    <source>
        <dbReference type="SAM" id="MobiDB-lite"/>
    </source>
</evidence>
<gene>
    <name evidence="2" type="ORF">FWK35_00025750</name>
</gene>
<feature type="region of interest" description="Disordered" evidence="1">
    <location>
        <begin position="161"/>
        <end position="206"/>
    </location>
</feature>
<protein>
    <submittedName>
        <fullName evidence="2">Uncharacterized protein</fullName>
    </submittedName>
</protein>